<dbReference type="AlphaFoldDB" id="A0A0G1Q9G2"/>
<reference evidence="1 2" key="1">
    <citation type="journal article" date="2015" name="Nature">
        <title>rRNA introns, odd ribosomes, and small enigmatic genomes across a large radiation of phyla.</title>
        <authorList>
            <person name="Brown C.T."/>
            <person name="Hug L.A."/>
            <person name="Thomas B.C."/>
            <person name="Sharon I."/>
            <person name="Castelle C.J."/>
            <person name="Singh A."/>
            <person name="Wilkins M.J."/>
            <person name="Williams K.H."/>
            <person name="Banfield J.F."/>
        </authorList>
    </citation>
    <scope>NUCLEOTIDE SEQUENCE [LARGE SCALE GENOMIC DNA]</scope>
</reference>
<organism evidence="1 2">
    <name type="scientific">Candidatus Giovannonibacteria bacterium GW2011_GWA2_45_21</name>
    <dbReference type="NCBI Taxonomy" id="1618649"/>
    <lineage>
        <taxon>Bacteria</taxon>
        <taxon>Candidatus Giovannoniibacteriota</taxon>
    </lineage>
</organism>
<sequence>MKKEITNEGREADIQNFILKHAAKGKAFLKFTGTDKKGKSITLNKSVRKTNRKYDVVWLNYNAKYNDNVSEDVHILPWLVSDTGTLFVSLRQGSVPWMPRGTDQSVIDLAYVMFIKDALSKVNVATKQFYKKEYLRDTKKKKSAKMIVYGLKWIK</sequence>
<dbReference type="Proteomes" id="UP000034696">
    <property type="component" value="Unassembled WGS sequence"/>
</dbReference>
<evidence type="ECO:0000313" key="2">
    <source>
        <dbReference type="Proteomes" id="UP000034696"/>
    </source>
</evidence>
<dbReference type="EMBL" id="LCKT01000001">
    <property type="protein sequence ID" value="KKU05265.1"/>
    <property type="molecule type" value="Genomic_DNA"/>
</dbReference>
<evidence type="ECO:0000313" key="1">
    <source>
        <dbReference type="EMBL" id="KKU05265.1"/>
    </source>
</evidence>
<comment type="caution">
    <text evidence="1">The sequence shown here is derived from an EMBL/GenBank/DDBJ whole genome shotgun (WGS) entry which is preliminary data.</text>
</comment>
<accession>A0A0G1Q9G2</accession>
<gene>
    <name evidence="1" type="ORF">UX06_C0001G0026</name>
</gene>
<name>A0A0G1Q9G2_9BACT</name>
<proteinExistence type="predicted"/>
<protein>
    <submittedName>
        <fullName evidence="1">Uncharacterized protein</fullName>
    </submittedName>
</protein>